<dbReference type="AlphaFoldDB" id="A0A846WLI5"/>
<reference evidence="1 2" key="1">
    <citation type="submission" date="2020-04" db="EMBL/GenBank/DDBJ databases">
        <title>MicrobeNet Type strains.</title>
        <authorList>
            <person name="Nicholson A.C."/>
        </authorList>
    </citation>
    <scope>NUCLEOTIDE SEQUENCE [LARGE SCALE GENOMIC DNA]</scope>
    <source>
        <strain evidence="1 2">ATCC BAA-14</strain>
    </source>
</reference>
<dbReference type="Proteomes" id="UP000563898">
    <property type="component" value="Unassembled WGS sequence"/>
</dbReference>
<evidence type="ECO:0000313" key="2">
    <source>
        <dbReference type="Proteomes" id="UP000563898"/>
    </source>
</evidence>
<protein>
    <recommendedName>
        <fullName evidence="3">Transcriptional regulator, AbiEi antitoxin, Type IV TA system</fullName>
    </recommendedName>
</protein>
<dbReference type="EMBL" id="JAAXPC010000004">
    <property type="protein sequence ID" value="NKY01673.1"/>
    <property type="molecule type" value="Genomic_DNA"/>
</dbReference>
<accession>A0A846WLI5</accession>
<proteinExistence type="predicted"/>
<evidence type="ECO:0000313" key="1">
    <source>
        <dbReference type="EMBL" id="NKY01673.1"/>
    </source>
</evidence>
<organism evidence="1 2">
    <name type="scientific">Gordonia polyisoprenivorans</name>
    <dbReference type="NCBI Taxonomy" id="84595"/>
    <lineage>
        <taxon>Bacteria</taxon>
        <taxon>Bacillati</taxon>
        <taxon>Actinomycetota</taxon>
        <taxon>Actinomycetes</taxon>
        <taxon>Mycobacteriales</taxon>
        <taxon>Gordoniaceae</taxon>
        <taxon>Gordonia</taxon>
    </lineage>
</organism>
<sequence>MDELDHACSFSGMLIPMNSDDRLILRRDAIKRGATDAEIARGLRDGTLARVGWGGYVPVKGDCELDEFAVREERYRDSVLAAVRIGGERRYPSHQSAAALLGIPLLDSDTSKVHFTSKASGRTTQSLIVHQAHITPTDLVEANGVLVTSIARTVCDVAREGTFRQALCALDSGLYQGRKRGISVDLEGVAAGMRRQHGIALLRSALPLADDRSESIGESLSRGVMMESKSVPRPELQAEVVVADGSVKRCDFGWRDSQGSLLVVGEFDGRFKYHRASAASGHRLAEDVIYAEKLREDAIRECGIVVVRWTWQDLRDPDAFVRKILGALRRAGIVG</sequence>
<dbReference type="OMA" id="LIANSQM"/>
<name>A0A846WLI5_9ACTN</name>
<evidence type="ECO:0008006" key="3">
    <source>
        <dbReference type="Google" id="ProtNLM"/>
    </source>
</evidence>
<gene>
    <name evidence="1" type="ORF">HGA05_08830</name>
</gene>
<comment type="caution">
    <text evidence="1">The sequence shown here is derived from an EMBL/GenBank/DDBJ whole genome shotgun (WGS) entry which is preliminary data.</text>
</comment>